<evidence type="ECO:0000256" key="3">
    <source>
        <dbReference type="ARBA" id="ARBA00022723"/>
    </source>
</evidence>
<evidence type="ECO:0000256" key="7">
    <source>
        <dbReference type="SAM" id="SignalP"/>
    </source>
</evidence>
<dbReference type="EMBL" id="FQXG01000002">
    <property type="protein sequence ID" value="SHH25778.1"/>
    <property type="molecule type" value="Genomic_DNA"/>
</dbReference>
<keyword evidence="4 7" id="KW-0732">Signal</keyword>
<gene>
    <name evidence="9" type="ORF">SAMN02745129_1627</name>
</gene>
<dbReference type="SUPFAM" id="SSF52025">
    <property type="entry name" value="PA domain"/>
    <property type="match status" value="1"/>
</dbReference>
<keyword evidence="1" id="KW-0031">Aminopeptidase</keyword>
<dbReference type="SUPFAM" id="SSF53187">
    <property type="entry name" value="Zn-dependent exopeptidases"/>
    <property type="match status" value="1"/>
</dbReference>
<evidence type="ECO:0000313" key="9">
    <source>
        <dbReference type="EMBL" id="SHH25778.1"/>
    </source>
</evidence>
<dbReference type="InterPro" id="IPR046450">
    <property type="entry name" value="PA_dom_sf"/>
</dbReference>
<dbReference type="GO" id="GO:0004180">
    <property type="term" value="F:carboxypeptidase activity"/>
    <property type="evidence" value="ECO:0007669"/>
    <property type="project" value="UniProtKB-KW"/>
</dbReference>
<evidence type="ECO:0000256" key="6">
    <source>
        <dbReference type="ARBA" id="ARBA00022833"/>
    </source>
</evidence>
<dbReference type="Gene3D" id="3.50.30.30">
    <property type="match status" value="1"/>
</dbReference>
<keyword evidence="5" id="KW-0378">Hydrolase</keyword>
<accession>A0A1M5RHX4</accession>
<reference evidence="9 10" key="1">
    <citation type="submission" date="2016-11" db="EMBL/GenBank/DDBJ databases">
        <authorList>
            <person name="Jaros S."/>
            <person name="Januszkiewicz K."/>
            <person name="Wedrychowicz H."/>
        </authorList>
    </citation>
    <scope>NUCLEOTIDE SEQUENCE [LARGE SCALE GENOMIC DNA]</scope>
    <source>
        <strain evidence="9 10">DSM 16917</strain>
    </source>
</reference>
<dbReference type="PROSITE" id="PS51257">
    <property type="entry name" value="PROKAR_LIPOPROTEIN"/>
    <property type="match status" value="1"/>
</dbReference>
<dbReference type="GO" id="GO:0006508">
    <property type="term" value="P:proteolysis"/>
    <property type="evidence" value="ECO:0007669"/>
    <property type="project" value="UniProtKB-KW"/>
</dbReference>
<dbReference type="Gene3D" id="3.40.630.10">
    <property type="entry name" value="Zn peptidases"/>
    <property type="match status" value="1"/>
</dbReference>
<dbReference type="STRING" id="299255.SAMN02745129_1627"/>
<dbReference type="CDD" id="cd04821">
    <property type="entry name" value="PA_M28_1_2"/>
    <property type="match status" value="1"/>
</dbReference>
<dbReference type="InterPro" id="IPR007484">
    <property type="entry name" value="Peptidase_M28"/>
</dbReference>
<evidence type="ECO:0000256" key="5">
    <source>
        <dbReference type="ARBA" id="ARBA00022801"/>
    </source>
</evidence>
<evidence type="ECO:0000313" key="10">
    <source>
        <dbReference type="Proteomes" id="UP000184268"/>
    </source>
</evidence>
<keyword evidence="2" id="KW-0645">Protease</keyword>
<evidence type="ECO:0000259" key="8">
    <source>
        <dbReference type="Pfam" id="PF04389"/>
    </source>
</evidence>
<proteinExistence type="predicted"/>
<name>A0A1M5RHX4_9GAMM</name>
<dbReference type="GO" id="GO:0004177">
    <property type="term" value="F:aminopeptidase activity"/>
    <property type="evidence" value="ECO:0007669"/>
    <property type="project" value="UniProtKB-KW"/>
</dbReference>
<evidence type="ECO:0000256" key="1">
    <source>
        <dbReference type="ARBA" id="ARBA00022438"/>
    </source>
</evidence>
<feature type="chain" id="PRO_5009913465" evidence="7">
    <location>
        <begin position="24"/>
        <end position="536"/>
    </location>
</feature>
<dbReference type="PANTHER" id="PTHR12147:SF56">
    <property type="entry name" value="AMINOPEPTIDASE YDR415C-RELATED"/>
    <property type="match status" value="1"/>
</dbReference>
<dbReference type="PANTHER" id="PTHR12147">
    <property type="entry name" value="METALLOPEPTIDASE M28 FAMILY MEMBER"/>
    <property type="match status" value="1"/>
</dbReference>
<evidence type="ECO:0000256" key="4">
    <source>
        <dbReference type="ARBA" id="ARBA00022729"/>
    </source>
</evidence>
<dbReference type="InterPro" id="IPR045175">
    <property type="entry name" value="M28_fam"/>
</dbReference>
<feature type="domain" description="Peptidase M28" evidence="8">
    <location>
        <begin position="287"/>
        <end position="496"/>
    </location>
</feature>
<dbReference type="RefSeq" id="WP_067657344.1">
    <property type="nucleotide sequence ID" value="NZ_FQXG01000002.1"/>
</dbReference>
<organism evidence="9 10">
    <name type="scientific">Ferrimonas marina</name>
    <dbReference type="NCBI Taxonomy" id="299255"/>
    <lineage>
        <taxon>Bacteria</taxon>
        <taxon>Pseudomonadati</taxon>
        <taxon>Pseudomonadota</taxon>
        <taxon>Gammaproteobacteria</taxon>
        <taxon>Alteromonadales</taxon>
        <taxon>Ferrimonadaceae</taxon>
        <taxon>Ferrimonas</taxon>
    </lineage>
</organism>
<dbReference type="AlphaFoldDB" id="A0A1M5RHX4"/>
<sequence length="536" mass="58353">MIRNILLVVLPLLAACASDSAHAPLEPSEQRLRADIAELSSDRFQGRLPTTEGETLTLAYLEQAFRQAGLQPGNGSSFLQPVAMSRFQTESARLTLGGTSYRYLFDMVIGSFKPQTDIAISDSELVFVGYGINAPEYGWNDYEGLDVRGKTVVMLVNDPGFASADPAKFRGTTMTYYGRWDYKFAEAGRQGAAAALIIHDTKPASYPWAVVQNSWTGPQLDLANSTDPHPQLEGWLSLEAARGLFAQANLDLNHLMQQATLAPTAQPLGLTAQATLKQSIEHATSYNVLAVLPGNERSDEEVLYTAHWDHIGAHNGEIYNGALDNASGTAAMLEIARVMASRGPMARTVRFLAVTGEEQGLLGSRYYAANPVVPLSQVAGVFNIDSTNVFGKTRDYTIVGQGQSELEQYLINVSEAQQRTIGPERNPGAGGYYRSDHFSFVKHGVPAVYARGGAKPWDEATAAYKTQMSVMMQGCYHNTCDIYRPEWDLSGTLQDIEVYLEAGQALAQSEHWPGFLPNSEFHALRPAAGDSAVGLQ</sequence>
<feature type="signal peptide" evidence="7">
    <location>
        <begin position="1"/>
        <end position="23"/>
    </location>
</feature>
<dbReference type="Proteomes" id="UP000184268">
    <property type="component" value="Unassembled WGS sequence"/>
</dbReference>
<dbReference type="GO" id="GO:0046872">
    <property type="term" value="F:metal ion binding"/>
    <property type="evidence" value="ECO:0007669"/>
    <property type="project" value="UniProtKB-KW"/>
</dbReference>
<keyword evidence="3" id="KW-0479">Metal-binding</keyword>
<evidence type="ECO:0000256" key="2">
    <source>
        <dbReference type="ARBA" id="ARBA00022670"/>
    </source>
</evidence>
<protein>
    <submittedName>
        <fullName evidence="9">Zn-dependent amino-or carboxypeptidase, M28 family</fullName>
    </submittedName>
</protein>
<dbReference type="Pfam" id="PF04389">
    <property type="entry name" value="Peptidase_M28"/>
    <property type="match status" value="1"/>
</dbReference>
<keyword evidence="10" id="KW-1185">Reference proteome</keyword>
<keyword evidence="9" id="KW-0121">Carboxypeptidase</keyword>
<keyword evidence="6" id="KW-0862">Zinc</keyword>
<dbReference type="GO" id="GO:0008235">
    <property type="term" value="F:metalloexopeptidase activity"/>
    <property type="evidence" value="ECO:0007669"/>
    <property type="project" value="InterPro"/>
</dbReference>
<dbReference type="OrthoDB" id="9778250at2"/>